<dbReference type="PROSITE" id="PS50902">
    <property type="entry name" value="FLAVODOXIN_LIKE"/>
    <property type="match status" value="1"/>
</dbReference>
<dbReference type="OrthoDB" id="359268at2"/>
<evidence type="ECO:0000256" key="2">
    <source>
        <dbReference type="ARBA" id="ARBA00005267"/>
    </source>
</evidence>
<evidence type="ECO:0000256" key="6">
    <source>
        <dbReference type="ARBA" id="ARBA00022982"/>
    </source>
</evidence>
<evidence type="ECO:0000313" key="9">
    <source>
        <dbReference type="EMBL" id="PZT49107.1"/>
    </source>
</evidence>
<comment type="cofactor">
    <cofactor evidence="1 7">
        <name>FMN</name>
        <dbReference type="ChEBI" id="CHEBI:58210"/>
    </cofactor>
</comment>
<name>A0A2W6MXK2_9HELI</name>
<keyword evidence="6 7" id="KW-0249">Electron transport</keyword>
<evidence type="ECO:0000256" key="1">
    <source>
        <dbReference type="ARBA" id="ARBA00001917"/>
    </source>
</evidence>
<dbReference type="InterPro" id="IPR029039">
    <property type="entry name" value="Flavoprotein-like_sf"/>
</dbReference>
<evidence type="ECO:0000256" key="4">
    <source>
        <dbReference type="ARBA" id="ARBA00022630"/>
    </source>
</evidence>
<dbReference type="PIRSF" id="PIRSF038996">
    <property type="entry name" value="FldA"/>
    <property type="match status" value="1"/>
</dbReference>
<organism evidence="9 10">
    <name type="scientific">Helicobacter valdiviensis</name>
    <dbReference type="NCBI Taxonomy" id="1458358"/>
    <lineage>
        <taxon>Bacteria</taxon>
        <taxon>Pseudomonadati</taxon>
        <taxon>Campylobacterota</taxon>
        <taxon>Epsilonproteobacteria</taxon>
        <taxon>Campylobacterales</taxon>
        <taxon>Helicobacteraceae</taxon>
        <taxon>Helicobacter</taxon>
    </lineage>
</organism>
<dbReference type="PANTHER" id="PTHR42809:SF1">
    <property type="entry name" value="FLAVODOXIN 1"/>
    <property type="match status" value="1"/>
</dbReference>
<evidence type="ECO:0000256" key="7">
    <source>
        <dbReference type="PIRNR" id="PIRNR038996"/>
    </source>
</evidence>
<dbReference type="SUPFAM" id="SSF52218">
    <property type="entry name" value="Flavoproteins"/>
    <property type="match status" value="1"/>
</dbReference>
<dbReference type="InterPro" id="IPR050619">
    <property type="entry name" value="Flavodoxin"/>
</dbReference>
<dbReference type="PROSITE" id="PS00201">
    <property type="entry name" value="FLAVODOXIN"/>
    <property type="match status" value="1"/>
</dbReference>
<dbReference type="Gene3D" id="3.40.50.360">
    <property type="match status" value="1"/>
</dbReference>
<dbReference type="NCBIfam" id="NF006739">
    <property type="entry name" value="PRK09267.1-5"/>
    <property type="match status" value="1"/>
</dbReference>
<gene>
    <name evidence="9" type="ORF">B6S12_00500</name>
</gene>
<keyword evidence="4 7" id="KW-0285">Flavoprotein</keyword>
<dbReference type="GO" id="GO:0009055">
    <property type="term" value="F:electron transfer activity"/>
    <property type="evidence" value="ECO:0007669"/>
    <property type="project" value="UniProtKB-UniRule"/>
</dbReference>
<comment type="caution">
    <text evidence="9">The sequence shown here is derived from an EMBL/GenBank/DDBJ whole genome shotgun (WGS) entry which is preliminary data.</text>
</comment>
<dbReference type="GO" id="GO:0010181">
    <property type="term" value="F:FMN binding"/>
    <property type="evidence" value="ECO:0007669"/>
    <property type="project" value="UniProtKB-UniRule"/>
</dbReference>
<dbReference type="PANTHER" id="PTHR42809">
    <property type="entry name" value="FLAVODOXIN 2"/>
    <property type="match status" value="1"/>
</dbReference>
<comment type="similarity">
    <text evidence="2 7">Belongs to the flavodoxin family.</text>
</comment>
<dbReference type="EMBL" id="NBIU01000001">
    <property type="protein sequence ID" value="PZT49107.1"/>
    <property type="molecule type" value="Genomic_DNA"/>
</dbReference>
<keyword evidence="5 7" id="KW-0288">FMN</keyword>
<reference evidence="9 10" key="1">
    <citation type="submission" date="2017-03" db="EMBL/GenBank/DDBJ databases">
        <title>Genomic and clinical evidence uncovers the enterohepatic species Helicobacter valdiviensis as a potential human intestinal pathogen.</title>
        <authorList>
            <person name="Fresia P."/>
            <person name="Jara R."/>
            <person name="Sierra R."/>
            <person name="Ferres I."/>
            <person name="Greif G."/>
            <person name="Iraola G."/>
            <person name="Collado L."/>
        </authorList>
    </citation>
    <scope>NUCLEOTIDE SEQUENCE [LARGE SCALE GENOMIC DNA]</scope>
    <source>
        <strain evidence="9 10">WBE14</strain>
    </source>
</reference>
<dbReference type="AlphaFoldDB" id="A0A2W6MXK2"/>
<evidence type="ECO:0000256" key="5">
    <source>
        <dbReference type="ARBA" id="ARBA00022643"/>
    </source>
</evidence>
<dbReference type="InterPro" id="IPR001226">
    <property type="entry name" value="Flavodoxin_CS"/>
</dbReference>
<protein>
    <recommendedName>
        <fullName evidence="7">Flavodoxin</fullName>
    </recommendedName>
</protein>
<evidence type="ECO:0000259" key="8">
    <source>
        <dbReference type="PROSITE" id="PS50902"/>
    </source>
</evidence>
<dbReference type="Proteomes" id="UP000249746">
    <property type="component" value="Unassembled WGS sequence"/>
</dbReference>
<accession>A0A2W6MXK2</accession>
<evidence type="ECO:0000313" key="10">
    <source>
        <dbReference type="Proteomes" id="UP000249746"/>
    </source>
</evidence>
<evidence type="ECO:0000256" key="3">
    <source>
        <dbReference type="ARBA" id="ARBA00022448"/>
    </source>
</evidence>
<dbReference type="InterPro" id="IPR008254">
    <property type="entry name" value="Flavodoxin/NO_synth"/>
</dbReference>
<feature type="domain" description="Flavodoxin-like" evidence="8">
    <location>
        <begin position="4"/>
        <end position="161"/>
    </location>
</feature>
<dbReference type="RefSeq" id="WP_111228858.1">
    <property type="nucleotide sequence ID" value="NZ_NBIU01000001.1"/>
</dbReference>
<keyword evidence="10" id="KW-1185">Reference proteome</keyword>
<sequence>MEKIGLFYGSDAGTTKDIAQKIAQHFENIEIIDVVNAKKEQILNFKNLILATPSYGSGDLQSDWESFLEDLEEQDFQDKIVALVGVGDQDTYGDTFCNGLYEIYKIVSKNAKIIGQTSTDGYEFEESLCVIDGKFIGLMLDQDNQEELSDERISKWCETLKGQFN</sequence>
<dbReference type="NCBIfam" id="TIGR01752">
    <property type="entry name" value="flav_long"/>
    <property type="match status" value="1"/>
</dbReference>
<dbReference type="Pfam" id="PF00258">
    <property type="entry name" value="Flavodoxin_1"/>
    <property type="match status" value="1"/>
</dbReference>
<dbReference type="InterPro" id="IPR010086">
    <property type="entry name" value="Flavodoxin_lc"/>
</dbReference>
<keyword evidence="3 7" id="KW-0813">Transport</keyword>
<comment type="function">
    <text evidence="7">Low-potential electron donor to a number of redox enzymes.</text>
</comment>
<proteinExistence type="inferred from homology"/>